<dbReference type="EMBL" id="FP929138">
    <property type="protein sequence ID" value="CBY00914.1"/>
    <property type="molecule type" value="Genomic_DNA"/>
</dbReference>
<accession>E5AB73</accession>
<protein>
    <submittedName>
        <fullName evidence="1">Predicted protein</fullName>
    </submittedName>
</protein>
<evidence type="ECO:0000313" key="1">
    <source>
        <dbReference type="EMBL" id="CBY00914.1"/>
    </source>
</evidence>
<evidence type="ECO:0000313" key="2">
    <source>
        <dbReference type="Proteomes" id="UP000002668"/>
    </source>
</evidence>
<name>E5AB73_LEPMJ</name>
<reference evidence="2" key="1">
    <citation type="journal article" date="2011" name="Nat. Commun.">
        <title>Effector diversification within compartments of the Leptosphaeria maculans genome affected by Repeat-Induced Point mutations.</title>
        <authorList>
            <person name="Rouxel T."/>
            <person name="Grandaubert J."/>
            <person name="Hane J.K."/>
            <person name="Hoede C."/>
            <person name="van de Wouw A.P."/>
            <person name="Couloux A."/>
            <person name="Dominguez V."/>
            <person name="Anthouard V."/>
            <person name="Bally P."/>
            <person name="Bourras S."/>
            <person name="Cozijnsen A.J."/>
            <person name="Ciuffetti L.M."/>
            <person name="Degrave A."/>
            <person name="Dilmaghani A."/>
            <person name="Duret L."/>
            <person name="Fudal I."/>
            <person name="Goodwin S.B."/>
            <person name="Gout L."/>
            <person name="Glaser N."/>
            <person name="Linglin J."/>
            <person name="Kema G.H.J."/>
            <person name="Lapalu N."/>
            <person name="Lawrence C.B."/>
            <person name="May K."/>
            <person name="Meyer M."/>
            <person name="Ollivier B."/>
            <person name="Poulain J."/>
            <person name="Schoch C.L."/>
            <person name="Simon A."/>
            <person name="Spatafora J.W."/>
            <person name="Stachowiak A."/>
            <person name="Turgeon B.G."/>
            <person name="Tyler B.M."/>
            <person name="Vincent D."/>
            <person name="Weissenbach J."/>
            <person name="Amselem J."/>
            <person name="Quesneville H."/>
            <person name="Oliver R.P."/>
            <person name="Wincker P."/>
            <person name="Balesdent M.-H."/>
            <person name="Howlett B.J."/>
        </authorList>
    </citation>
    <scope>NUCLEOTIDE SEQUENCE [LARGE SCALE GENOMIC DNA]</scope>
    <source>
        <strain evidence="2">JN3 / isolate v23.1.3 / race Av1-4-5-6-7-8</strain>
    </source>
</reference>
<dbReference type="InParanoid" id="E5AB73"/>
<dbReference type="Proteomes" id="UP000002668">
    <property type="component" value="Genome"/>
</dbReference>
<organism evidence="2">
    <name type="scientific">Leptosphaeria maculans (strain JN3 / isolate v23.1.3 / race Av1-4-5-6-7-8)</name>
    <name type="common">Blackleg fungus</name>
    <name type="synonym">Phoma lingam</name>
    <dbReference type="NCBI Taxonomy" id="985895"/>
    <lineage>
        <taxon>Eukaryota</taxon>
        <taxon>Fungi</taxon>
        <taxon>Dikarya</taxon>
        <taxon>Ascomycota</taxon>
        <taxon>Pezizomycotina</taxon>
        <taxon>Dothideomycetes</taxon>
        <taxon>Pleosporomycetidae</taxon>
        <taxon>Pleosporales</taxon>
        <taxon>Pleosporineae</taxon>
        <taxon>Leptosphaeriaceae</taxon>
        <taxon>Plenodomus</taxon>
        <taxon>Plenodomus lingam/Leptosphaeria maculans species complex</taxon>
    </lineage>
</organism>
<dbReference type="HOGENOM" id="CLU_615496_0_0_1"/>
<gene>
    <name evidence="1" type="ORF">LEMA_P020440.1</name>
</gene>
<keyword evidence="2" id="KW-1185">Reference proteome</keyword>
<dbReference type="AlphaFoldDB" id="E5AB73"/>
<dbReference type="VEuPathDB" id="FungiDB:LEMA_P020440.1"/>
<sequence length="445" mass="49834">MYERPRPSHRSARNRVFTKRNIPGLLPHAAAWLSTRVLARGWKMESREWGRGGWANSSMDDSDRLATHSSELETCKIDYTLHSTRSISWSFCSTAARPPLLRGPPWDLRHNTNTRTLPVLFTSPHLPPEPWGAPHRGGSFPHMLHVNDNLTISSIRAATADSTIDHRRNLVLAHGSFRLPMLQLHCLSGLAPHIDHNTPPETPSHNTIARMEPRSSLRPTIVDMVSVTSACGKAPFCYATDRTLRAIRIPKQVHSCGLSADGLDNYVGADKEQRRRERDAMPTLTRLQQSFVASNFPATPYSNADLTTAGSAFCCGCYCSLKPICNVALCSSGLRRSVNPTNTTILIEAVPRMSIVSSSRKAASWMYGIARQITETAELCMLCFSHLKSWLAEQLLVEFCACNLFLVDVLPHIKRLTNRHVIKAMRTMYLCECHGRATDMAWRRN</sequence>
<proteinExistence type="predicted"/>